<proteinExistence type="predicted"/>
<dbReference type="GeneID" id="64628721"/>
<evidence type="ECO:0000313" key="2">
    <source>
        <dbReference type="EMBL" id="KAG1822677.1"/>
    </source>
</evidence>
<reference evidence="2" key="1">
    <citation type="journal article" date="2020" name="New Phytol.">
        <title>Comparative genomics reveals dynamic genome evolution in host specialist ectomycorrhizal fungi.</title>
        <authorList>
            <person name="Lofgren L.A."/>
            <person name="Nguyen N.H."/>
            <person name="Vilgalys R."/>
            <person name="Ruytinx J."/>
            <person name="Liao H.L."/>
            <person name="Branco S."/>
            <person name="Kuo A."/>
            <person name="LaButti K."/>
            <person name="Lipzen A."/>
            <person name="Andreopoulos W."/>
            <person name="Pangilinan J."/>
            <person name="Riley R."/>
            <person name="Hundley H."/>
            <person name="Na H."/>
            <person name="Barry K."/>
            <person name="Grigoriev I.V."/>
            <person name="Stajich J.E."/>
            <person name="Kennedy P.G."/>
        </authorList>
    </citation>
    <scope>NUCLEOTIDE SEQUENCE</scope>
    <source>
        <strain evidence="2">MN1</strain>
    </source>
</reference>
<gene>
    <name evidence="2" type="ORF">BJ212DRAFT_1329769</name>
</gene>
<dbReference type="AlphaFoldDB" id="A0A9P7EJ50"/>
<dbReference type="OrthoDB" id="2686499at2759"/>
<evidence type="ECO:0000313" key="3">
    <source>
        <dbReference type="Proteomes" id="UP000807769"/>
    </source>
</evidence>
<feature type="region of interest" description="Disordered" evidence="1">
    <location>
        <begin position="1"/>
        <end position="58"/>
    </location>
</feature>
<evidence type="ECO:0000256" key="1">
    <source>
        <dbReference type="SAM" id="MobiDB-lite"/>
    </source>
</evidence>
<protein>
    <submittedName>
        <fullName evidence="2">Uncharacterized protein</fullName>
    </submittedName>
</protein>
<feature type="compositionally biased region" description="Polar residues" evidence="1">
    <location>
        <begin position="11"/>
        <end position="46"/>
    </location>
</feature>
<dbReference type="Proteomes" id="UP000807769">
    <property type="component" value="Unassembled WGS sequence"/>
</dbReference>
<dbReference type="EMBL" id="JABBWG010000005">
    <property type="protein sequence ID" value="KAG1822677.1"/>
    <property type="molecule type" value="Genomic_DNA"/>
</dbReference>
<name>A0A9P7EJ50_9AGAM</name>
<comment type="caution">
    <text evidence="2">The sequence shown here is derived from an EMBL/GenBank/DDBJ whole genome shotgun (WGS) entry which is preliminary data.</text>
</comment>
<accession>A0A9P7EJ50</accession>
<organism evidence="2 3">
    <name type="scientific">Suillus subaureus</name>
    <dbReference type="NCBI Taxonomy" id="48587"/>
    <lineage>
        <taxon>Eukaryota</taxon>
        <taxon>Fungi</taxon>
        <taxon>Dikarya</taxon>
        <taxon>Basidiomycota</taxon>
        <taxon>Agaricomycotina</taxon>
        <taxon>Agaricomycetes</taxon>
        <taxon>Agaricomycetidae</taxon>
        <taxon>Boletales</taxon>
        <taxon>Suillineae</taxon>
        <taxon>Suillaceae</taxon>
        <taxon>Suillus</taxon>
    </lineage>
</organism>
<keyword evidence="3" id="KW-1185">Reference proteome</keyword>
<dbReference type="RefSeq" id="XP_041197083.1">
    <property type="nucleotide sequence ID" value="XM_041334704.1"/>
</dbReference>
<sequence length="79" mass="8397">MVKIPLKPKNSDASTSRPPNSNATQSSGTGHLQSSSQPQAAISTPSARPPAVVNTTPNTSSHVMAKYAGRWTRFWVSMC</sequence>